<organism evidence="5 6">
    <name type="scientific">Phlebiopsis gigantea (strain 11061_1 CR5-6)</name>
    <name type="common">White-rot fungus</name>
    <name type="synonym">Peniophora gigantea</name>
    <dbReference type="NCBI Taxonomy" id="745531"/>
    <lineage>
        <taxon>Eukaryota</taxon>
        <taxon>Fungi</taxon>
        <taxon>Dikarya</taxon>
        <taxon>Basidiomycota</taxon>
        <taxon>Agaricomycotina</taxon>
        <taxon>Agaricomycetes</taxon>
        <taxon>Polyporales</taxon>
        <taxon>Phanerochaetaceae</taxon>
        <taxon>Phlebiopsis</taxon>
    </lineage>
</organism>
<feature type="compositionally biased region" description="Low complexity" evidence="3">
    <location>
        <begin position="10"/>
        <end position="22"/>
    </location>
</feature>
<dbReference type="Gene3D" id="1.25.40.20">
    <property type="entry name" value="Ankyrin repeat-containing domain"/>
    <property type="match status" value="1"/>
</dbReference>
<dbReference type="InterPro" id="IPR050130">
    <property type="entry name" value="ClpA_ClpB"/>
</dbReference>
<evidence type="ECO:0000313" key="5">
    <source>
        <dbReference type="EMBL" id="KIP07797.1"/>
    </source>
</evidence>
<dbReference type="GO" id="GO:0005524">
    <property type="term" value="F:ATP binding"/>
    <property type="evidence" value="ECO:0007669"/>
    <property type="project" value="UniProtKB-KW"/>
</dbReference>
<sequence>MFSQQTADITPATSHPPASPSVHSDRPLSNKSQASLASSHPIPSNILANILIPTDAPLTLDGSERNIVPSPSISSPYALWDGTSSPSTSYASHRLSHLARPSSRLSEPVHPILEDVREDFDEVYNGIGQADLTIRDEAISSGPPYPRPSSTASYYEPVHAIATPRPTLLFAIASDNVDEVRKVLESGEAGPNDDVGPQSALAFALTANNLRHKADIVKTLLAHGANPSSIRLPQAHSAGSSLSSFGQATSAAPARPDVLADVDPATRYYIARADAPQTRRASSLIHRSFFQPLARVRYDLVGQDRALEQLFRVLSMPSMAPIVVLLCGPSGHGKSLLARRFGSLLDVPTHTVNMTTLRSTRDIWRSYSMNPYEAASDLTLADFLMENEGKRCVVVLDEIEKTENETILSSLLMPWELGRVSFEAGHRHVDCSKVIWLGTSNIGHDMVFEHQASRTCPDEQMSRDEYVDLMKLLRPKVSERLGPSLLSRVTTVLPFVPFTPEEKLAIATEALFALTEDARTLPSATVEKLVKDSLQNYVSAEGARSLYRAVSTLLLDTL</sequence>
<feature type="compositionally biased region" description="Polar residues" evidence="3">
    <location>
        <begin position="29"/>
        <end position="39"/>
    </location>
</feature>
<evidence type="ECO:0000256" key="1">
    <source>
        <dbReference type="ARBA" id="ARBA00022741"/>
    </source>
</evidence>
<feature type="domain" description="ATPase dynein-related AAA" evidence="4">
    <location>
        <begin position="324"/>
        <end position="443"/>
    </location>
</feature>
<evidence type="ECO:0000256" key="2">
    <source>
        <dbReference type="ARBA" id="ARBA00022840"/>
    </source>
</evidence>
<protein>
    <recommendedName>
        <fullName evidence="4">ATPase dynein-related AAA domain-containing protein</fullName>
    </recommendedName>
</protein>
<keyword evidence="6" id="KW-1185">Reference proteome</keyword>
<dbReference type="OrthoDB" id="47330at2759"/>
<dbReference type="Proteomes" id="UP000053257">
    <property type="component" value="Unassembled WGS sequence"/>
</dbReference>
<keyword evidence="1" id="KW-0547">Nucleotide-binding</keyword>
<dbReference type="HOGENOM" id="CLU_035837_0_0_1"/>
<dbReference type="InterPro" id="IPR011704">
    <property type="entry name" value="ATPase_dyneun-rel_AAA"/>
</dbReference>
<dbReference type="GO" id="GO:0034605">
    <property type="term" value="P:cellular response to heat"/>
    <property type="evidence" value="ECO:0007669"/>
    <property type="project" value="TreeGrafter"/>
</dbReference>
<dbReference type="STRING" id="745531.A0A0C3S8Y0"/>
<accession>A0A0C3S8Y0</accession>
<dbReference type="PANTHER" id="PTHR11638">
    <property type="entry name" value="ATP-DEPENDENT CLP PROTEASE"/>
    <property type="match status" value="1"/>
</dbReference>
<dbReference type="SUPFAM" id="SSF52540">
    <property type="entry name" value="P-loop containing nucleoside triphosphate hydrolases"/>
    <property type="match status" value="1"/>
</dbReference>
<dbReference type="EMBL" id="KN840490">
    <property type="protein sequence ID" value="KIP07797.1"/>
    <property type="molecule type" value="Genomic_DNA"/>
</dbReference>
<evidence type="ECO:0000256" key="3">
    <source>
        <dbReference type="SAM" id="MobiDB-lite"/>
    </source>
</evidence>
<dbReference type="GO" id="GO:0005737">
    <property type="term" value="C:cytoplasm"/>
    <property type="evidence" value="ECO:0007669"/>
    <property type="project" value="TreeGrafter"/>
</dbReference>
<name>A0A0C3S8Y0_PHLG1</name>
<feature type="region of interest" description="Disordered" evidence="3">
    <location>
        <begin position="1"/>
        <end position="39"/>
    </location>
</feature>
<dbReference type="CDD" id="cd00009">
    <property type="entry name" value="AAA"/>
    <property type="match status" value="1"/>
</dbReference>
<dbReference type="GO" id="GO:0016887">
    <property type="term" value="F:ATP hydrolysis activity"/>
    <property type="evidence" value="ECO:0007669"/>
    <property type="project" value="InterPro"/>
</dbReference>
<dbReference type="PANTHER" id="PTHR11638:SF18">
    <property type="entry name" value="HEAT SHOCK PROTEIN 104"/>
    <property type="match status" value="1"/>
</dbReference>
<proteinExistence type="predicted"/>
<dbReference type="AlphaFoldDB" id="A0A0C3S8Y0"/>
<dbReference type="InterPro" id="IPR036770">
    <property type="entry name" value="Ankyrin_rpt-contain_sf"/>
</dbReference>
<evidence type="ECO:0000259" key="4">
    <source>
        <dbReference type="Pfam" id="PF07728"/>
    </source>
</evidence>
<dbReference type="Gene3D" id="3.40.50.300">
    <property type="entry name" value="P-loop containing nucleotide triphosphate hydrolases"/>
    <property type="match status" value="1"/>
</dbReference>
<evidence type="ECO:0000313" key="6">
    <source>
        <dbReference type="Proteomes" id="UP000053257"/>
    </source>
</evidence>
<dbReference type="Pfam" id="PF07728">
    <property type="entry name" value="AAA_5"/>
    <property type="match status" value="1"/>
</dbReference>
<keyword evidence="2" id="KW-0067">ATP-binding</keyword>
<dbReference type="InterPro" id="IPR027417">
    <property type="entry name" value="P-loop_NTPase"/>
</dbReference>
<gene>
    <name evidence="5" type="ORF">PHLGIDRAFT_406092</name>
</gene>
<reference evidence="5 6" key="1">
    <citation type="journal article" date="2014" name="PLoS Genet.">
        <title>Analysis of the Phlebiopsis gigantea genome, transcriptome and secretome provides insight into its pioneer colonization strategies of wood.</title>
        <authorList>
            <person name="Hori C."/>
            <person name="Ishida T."/>
            <person name="Igarashi K."/>
            <person name="Samejima M."/>
            <person name="Suzuki H."/>
            <person name="Master E."/>
            <person name="Ferreira P."/>
            <person name="Ruiz-Duenas F.J."/>
            <person name="Held B."/>
            <person name="Canessa P."/>
            <person name="Larrondo L.F."/>
            <person name="Schmoll M."/>
            <person name="Druzhinina I.S."/>
            <person name="Kubicek C.P."/>
            <person name="Gaskell J.A."/>
            <person name="Kersten P."/>
            <person name="St John F."/>
            <person name="Glasner J."/>
            <person name="Sabat G."/>
            <person name="Splinter BonDurant S."/>
            <person name="Syed K."/>
            <person name="Yadav J."/>
            <person name="Mgbeahuruike A.C."/>
            <person name="Kovalchuk A."/>
            <person name="Asiegbu F.O."/>
            <person name="Lackner G."/>
            <person name="Hoffmeister D."/>
            <person name="Rencoret J."/>
            <person name="Gutierrez A."/>
            <person name="Sun H."/>
            <person name="Lindquist E."/>
            <person name="Barry K."/>
            <person name="Riley R."/>
            <person name="Grigoriev I.V."/>
            <person name="Henrissat B."/>
            <person name="Kues U."/>
            <person name="Berka R.M."/>
            <person name="Martinez A.T."/>
            <person name="Covert S.F."/>
            <person name="Blanchette R.A."/>
            <person name="Cullen D."/>
        </authorList>
    </citation>
    <scope>NUCLEOTIDE SEQUENCE [LARGE SCALE GENOMIC DNA]</scope>
    <source>
        <strain evidence="5 6">11061_1 CR5-6</strain>
    </source>
</reference>